<evidence type="ECO:0000313" key="3">
    <source>
        <dbReference type="Proteomes" id="UP000183700"/>
    </source>
</evidence>
<dbReference type="PROSITE" id="PS51819">
    <property type="entry name" value="VOC"/>
    <property type="match status" value="1"/>
</dbReference>
<dbReference type="Gene3D" id="3.10.180.10">
    <property type="entry name" value="2,3-Dihydroxybiphenyl 1,2-Dioxygenase, domain 1"/>
    <property type="match status" value="1"/>
</dbReference>
<evidence type="ECO:0000313" key="2">
    <source>
        <dbReference type="EMBL" id="OJG36164.1"/>
    </source>
</evidence>
<accession>A0A1L8SWE8</accession>
<gene>
    <name evidence="2" type="ORF">RV00_GL002308</name>
</gene>
<sequence length="58" mass="6781">MKQTIAHISLVVNDYDEAIAFYTNKLGFILIEDTYQPEQEKRWVVISPRPIQPEQLSC</sequence>
<dbReference type="Proteomes" id="UP000183700">
    <property type="component" value="Unassembled WGS sequence"/>
</dbReference>
<protein>
    <recommendedName>
        <fullName evidence="1">VOC domain-containing protein</fullName>
    </recommendedName>
</protein>
<feature type="domain" description="VOC" evidence="1">
    <location>
        <begin position="4"/>
        <end position="58"/>
    </location>
</feature>
<organism evidence="2 3">
    <name type="scientific">Enterococcus devriesei</name>
    <dbReference type="NCBI Taxonomy" id="319970"/>
    <lineage>
        <taxon>Bacteria</taxon>
        <taxon>Bacillati</taxon>
        <taxon>Bacillota</taxon>
        <taxon>Bacilli</taxon>
        <taxon>Lactobacillales</taxon>
        <taxon>Enterococcaceae</taxon>
        <taxon>Enterococcus</taxon>
    </lineage>
</organism>
<name>A0A1L8SWE8_9ENTE</name>
<dbReference type="AlphaFoldDB" id="A0A1L8SWE8"/>
<dbReference type="InterPro" id="IPR037523">
    <property type="entry name" value="VOC_core"/>
</dbReference>
<comment type="caution">
    <text evidence="2">The sequence shown here is derived from an EMBL/GenBank/DDBJ whole genome shotgun (WGS) entry which is preliminary data.</text>
</comment>
<dbReference type="Pfam" id="PF00903">
    <property type="entry name" value="Glyoxalase"/>
    <property type="match status" value="1"/>
</dbReference>
<dbReference type="STRING" id="319970.RV00_GL002308"/>
<dbReference type="SUPFAM" id="SSF54593">
    <property type="entry name" value="Glyoxalase/Bleomycin resistance protein/Dihydroxybiphenyl dioxygenase"/>
    <property type="match status" value="1"/>
</dbReference>
<dbReference type="PANTHER" id="PTHR36437">
    <property type="entry name" value="GLYOXALASE/BLEOMYCIN RESISTANCE PROTEIN/DIOXYGENASE"/>
    <property type="match status" value="1"/>
</dbReference>
<dbReference type="EMBL" id="JXKM01000004">
    <property type="protein sequence ID" value="OJG36164.1"/>
    <property type="molecule type" value="Genomic_DNA"/>
</dbReference>
<reference evidence="2 3" key="1">
    <citation type="submission" date="2014-12" db="EMBL/GenBank/DDBJ databases">
        <title>Draft genome sequences of 29 type strains of Enterococci.</title>
        <authorList>
            <person name="Zhong Z."/>
            <person name="Sun Z."/>
            <person name="Liu W."/>
            <person name="Zhang W."/>
            <person name="Zhang H."/>
        </authorList>
    </citation>
    <scope>NUCLEOTIDE SEQUENCE [LARGE SCALE GENOMIC DNA]</scope>
    <source>
        <strain evidence="2 3">DSM 22802</strain>
    </source>
</reference>
<evidence type="ECO:0000259" key="1">
    <source>
        <dbReference type="PROSITE" id="PS51819"/>
    </source>
</evidence>
<proteinExistence type="predicted"/>
<dbReference type="InterPro" id="IPR029068">
    <property type="entry name" value="Glyas_Bleomycin-R_OHBP_Dase"/>
</dbReference>
<keyword evidence="3" id="KW-1185">Reference proteome</keyword>
<dbReference type="InterPro" id="IPR004360">
    <property type="entry name" value="Glyas_Fos-R_dOase_dom"/>
</dbReference>
<dbReference type="PANTHER" id="PTHR36437:SF2">
    <property type="entry name" value="GLYOXALASE_BLEOMYCIN RESISTANCE PROTEIN_DIOXYGENASE"/>
    <property type="match status" value="1"/>
</dbReference>